<dbReference type="InterPro" id="IPR001680">
    <property type="entry name" value="WD40_rpt"/>
</dbReference>
<sequence length="244" mass="27614">MLDSSGDIYNAAFSLNTRLLAVARERLNHAGGTISILDATTGQCRQTIYGHRKFVTDIVFACDSQLVATASADRTVRIWDATMWLPRQTLSHSDYLTKLRFSPGNDLIAAASLDRTVQLWSSTTGMHLQSFCYDKGLVHEISLSENELVVSVSDDDWEVRWSPWRSMALKVHTYGIAAQQTVTPNLAVRGLGLDADQTWITKDSERIVWLPPEYRPNRRQAWARSESMIFIGHRSDQPIRFRIS</sequence>
<dbReference type="PANTHER" id="PTHR19848:SF8">
    <property type="entry name" value="F-BOX AND WD REPEAT DOMAIN CONTAINING 7"/>
    <property type="match status" value="1"/>
</dbReference>
<evidence type="ECO:0000256" key="1">
    <source>
        <dbReference type="ARBA" id="ARBA00022574"/>
    </source>
</evidence>
<dbReference type="InterPro" id="IPR036322">
    <property type="entry name" value="WD40_repeat_dom_sf"/>
</dbReference>
<dbReference type="KEGG" id="pfy:PFICI_11230"/>
<dbReference type="Gene3D" id="2.130.10.10">
    <property type="entry name" value="YVTN repeat-like/Quinoprotein amine dehydrogenase"/>
    <property type="match status" value="1"/>
</dbReference>
<dbReference type="GeneID" id="19276243"/>
<dbReference type="AlphaFoldDB" id="W3WWV8"/>
<protein>
    <submittedName>
        <fullName evidence="4">Uncharacterized protein</fullName>
    </submittedName>
</protein>
<name>W3WWV8_PESFW</name>
<accession>W3WWV8</accession>
<dbReference type="EMBL" id="KI912116">
    <property type="protein sequence ID" value="ETS77356.1"/>
    <property type="molecule type" value="Genomic_DNA"/>
</dbReference>
<keyword evidence="1 3" id="KW-0853">WD repeat</keyword>
<dbReference type="InParanoid" id="W3WWV8"/>
<dbReference type="STRING" id="1229662.W3WWV8"/>
<reference evidence="5" key="1">
    <citation type="journal article" date="2015" name="BMC Genomics">
        <title>Genomic and transcriptomic analysis of the endophytic fungus Pestalotiopsis fici reveals its lifestyle and high potential for synthesis of natural products.</title>
        <authorList>
            <person name="Wang X."/>
            <person name="Zhang X."/>
            <person name="Liu L."/>
            <person name="Xiang M."/>
            <person name="Wang W."/>
            <person name="Sun X."/>
            <person name="Che Y."/>
            <person name="Guo L."/>
            <person name="Liu G."/>
            <person name="Guo L."/>
            <person name="Wang C."/>
            <person name="Yin W.B."/>
            <person name="Stadler M."/>
            <person name="Zhang X."/>
            <person name="Liu X."/>
        </authorList>
    </citation>
    <scope>NUCLEOTIDE SEQUENCE [LARGE SCALE GENOMIC DNA]</scope>
    <source>
        <strain evidence="5">W106-1 / CGMCC3.15140</strain>
    </source>
</reference>
<evidence type="ECO:0000256" key="2">
    <source>
        <dbReference type="ARBA" id="ARBA00022737"/>
    </source>
</evidence>
<dbReference type="Pfam" id="PF00400">
    <property type="entry name" value="WD40"/>
    <property type="match status" value="2"/>
</dbReference>
<dbReference type="OrthoDB" id="4768852at2759"/>
<evidence type="ECO:0000256" key="3">
    <source>
        <dbReference type="PROSITE-ProRule" id="PRU00221"/>
    </source>
</evidence>
<evidence type="ECO:0000313" key="4">
    <source>
        <dbReference type="EMBL" id="ETS77356.1"/>
    </source>
</evidence>
<dbReference type="RefSeq" id="XP_007838002.1">
    <property type="nucleotide sequence ID" value="XM_007839811.1"/>
</dbReference>
<keyword evidence="5" id="KW-1185">Reference proteome</keyword>
<dbReference type="Proteomes" id="UP000030651">
    <property type="component" value="Unassembled WGS sequence"/>
</dbReference>
<evidence type="ECO:0000313" key="5">
    <source>
        <dbReference type="Proteomes" id="UP000030651"/>
    </source>
</evidence>
<dbReference type="eggNOG" id="KOG0266">
    <property type="taxonomic scope" value="Eukaryota"/>
</dbReference>
<proteinExistence type="predicted"/>
<dbReference type="SUPFAM" id="SSF50978">
    <property type="entry name" value="WD40 repeat-like"/>
    <property type="match status" value="1"/>
</dbReference>
<dbReference type="HOGENOM" id="CLU_1138344_0_0_1"/>
<dbReference type="SMART" id="SM00320">
    <property type="entry name" value="WD40"/>
    <property type="match status" value="2"/>
</dbReference>
<gene>
    <name evidence="4" type="ORF">PFICI_11230</name>
</gene>
<organism evidence="4 5">
    <name type="scientific">Pestalotiopsis fici (strain W106-1 / CGMCC3.15140)</name>
    <dbReference type="NCBI Taxonomy" id="1229662"/>
    <lineage>
        <taxon>Eukaryota</taxon>
        <taxon>Fungi</taxon>
        <taxon>Dikarya</taxon>
        <taxon>Ascomycota</taxon>
        <taxon>Pezizomycotina</taxon>
        <taxon>Sordariomycetes</taxon>
        <taxon>Xylariomycetidae</taxon>
        <taxon>Amphisphaeriales</taxon>
        <taxon>Sporocadaceae</taxon>
        <taxon>Pestalotiopsis</taxon>
    </lineage>
</organism>
<dbReference type="OMA" id="QRERILW"/>
<feature type="repeat" description="WD" evidence="3">
    <location>
        <begin position="89"/>
        <end position="130"/>
    </location>
</feature>
<dbReference type="PANTHER" id="PTHR19848">
    <property type="entry name" value="WD40 REPEAT PROTEIN"/>
    <property type="match status" value="1"/>
</dbReference>
<feature type="repeat" description="WD" evidence="3">
    <location>
        <begin position="48"/>
        <end position="80"/>
    </location>
</feature>
<dbReference type="InterPro" id="IPR015943">
    <property type="entry name" value="WD40/YVTN_repeat-like_dom_sf"/>
</dbReference>
<dbReference type="PROSITE" id="PS50294">
    <property type="entry name" value="WD_REPEATS_REGION"/>
    <property type="match status" value="2"/>
</dbReference>
<dbReference type="PROSITE" id="PS50082">
    <property type="entry name" value="WD_REPEATS_2"/>
    <property type="match status" value="2"/>
</dbReference>
<keyword evidence="2" id="KW-0677">Repeat</keyword>